<keyword evidence="2" id="KW-0614">Plasmid</keyword>
<name>Q6QW34_AZOBR</name>
<sequence>MNAITRIVTDEAAENPRAVIGSNGAPPDPTPFEIVRDKIGKLYDEAALYLDGEPVNSQGMADDIGNLLNLIRAAEKEADEARKDEARPHDDAKAEIQARYNALIGNTKSVKGKTVLASEACKKALQPWLEKLEAEKCAAADKARKEAEEKAAAAQEALRAADAANLEQRAAAEALVKDAKKAERFATKAENDGAKAGSSVFGRAVSLRTSYRPEITDATAFARYLWTAHRDVMDEFLSAQAKRLVDGGARSDALPGVVIHEEKRAV</sequence>
<dbReference type="EMBL" id="AY523975">
    <property type="protein sequence ID" value="AAS83031.1"/>
    <property type="molecule type" value="Genomic_DNA"/>
</dbReference>
<keyword evidence="1" id="KW-0175">Coiled coil</keyword>
<keyword evidence="6" id="KW-1185">Reference proteome</keyword>
<reference evidence="2" key="1">
    <citation type="journal article" date="2004" name="FEMS Microbiol. Lett.">
        <title>Annotation of the pRhico plasmid of Azospirillum brasilense reveals its role in determining the outer surface composition.</title>
        <authorList>
            <person name="Vanbleu E."/>
            <person name="Marchal K."/>
            <person name="Lambrecht M."/>
            <person name="Mathys J."/>
            <person name="Vanderleyden J."/>
        </authorList>
    </citation>
    <scope>NUCLEOTIDE SEQUENCE</scope>
    <source>
        <plasmid evidence="2">90 MDa</plasmid>
    </source>
</reference>
<evidence type="ECO:0000313" key="3">
    <source>
        <dbReference type="EMBL" id="MDX5949682.1"/>
    </source>
</evidence>
<geneLocation type="plasmid" evidence="2">
    <name>90 MDa</name>
</geneLocation>
<dbReference type="AlphaFoldDB" id="Q6QW34"/>
<dbReference type="GeneID" id="56447913"/>
<evidence type="ECO:0000313" key="4">
    <source>
        <dbReference type="EMBL" id="QCO12893.1"/>
    </source>
</evidence>
<dbReference type="EMBL" id="CP032342">
    <property type="protein sequence ID" value="QCO12893.1"/>
    <property type="molecule type" value="Genomic_DNA"/>
</dbReference>
<dbReference type="Proteomes" id="UP000298774">
    <property type="component" value="Plasmid p3"/>
</dbReference>
<dbReference type="EMBL" id="JAWXYC010000001">
    <property type="protein sequence ID" value="MDX5949682.1"/>
    <property type="molecule type" value="Genomic_DNA"/>
</dbReference>
<protein>
    <submittedName>
        <fullName evidence="2">Uncharacterized protein</fullName>
    </submittedName>
</protein>
<evidence type="ECO:0000256" key="1">
    <source>
        <dbReference type="SAM" id="Coils"/>
    </source>
</evidence>
<evidence type="ECO:0000313" key="2">
    <source>
        <dbReference type="EMBL" id="AAS83031.1"/>
    </source>
</evidence>
<reference evidence="4 5" key="2">
    <citation type="submission" date="2018-09" db="EMBL/GenBank/DDBJ databases">
        <title>Whole genome based analysis of evolution and adaptive divergence in Indian and Brazilian strains of Azospirillum brasilense.</title>
        <authorList>
            <person name="Singh C."/>
            <person name="Tripathi A.K."/>
        </authorList>
    </citation>
    <scope>NUCLEOTIDE SEQUENCE [LARGE SCALE GENOMIC DNA]</scope>
    <source>
        <strain evidence="4 5">MTCC4038</strain>
        <plasmid evidence="4 5">p3</plasmid>
    </source>
</reference>
<reference evidence="3 6" key="3">
    <citation type="submission" date="2023-11" db="EMBL/GenBank/DDBJ databases">
        <title>MicrobeMod: A computational toolkit for identifying prokaryotic methylation and restriction-modification with nanopore sequencing.</title>
        <authorList>
            <person name="Crits-Christoph A."/>
            <person name="Kang S.C."/>
            <person name="Lee H."/>
            <person name="Ostrov N."/>
        </authorList>
    </citation>
    <scope>NUCLEOTIDE SEQUENCE [LARGE SCALE GENOMIC DNA]</scope>
    <source>
        <strain evidence="3 6">ATCC 29145</strain>
    </source>
</reference>
<gene>
    <name evidence="4" type="ORF">D3868_28200</name>
    <name evidence="2" type="ORF">pRhico069</name>
    <name evidence="3" type="ORF">SIM66_00470</name>
</gene>
<proteinExistence type="predicted"/>
<geneLocation type="plasmid" evidence="4 5">
    <name>p3</name>
</geneLocation>
<accession>Q6QW34</accession>
<evidence type="ECO:0000313" key="6">
    <source>
        <dbReference type="Proteomes" id="UP001277471"/>
    </source>
</evidence>
<dbReference type="Proteomes" id="UP001277471">
    <property type="component" value="Unassembled WGS sequence"/>
</dbReference>
<organism evidence="2">
    <name type="scientific">Azospirillum brasilense</name>
    <dbReference type="NCBI Taxonomy" id="192"/>
    <lineage>
        <taxon>Bacteria</taxon>
        <taxon>Pseudomonadati</taxon>
        <taxon>Pseudomonadota</taxon>
        <taxon>Alphaproteobacteria</taxon>
        <taxon>Rhodospirillales</taxon>
        <taxon>Azospirillaceae</taxon>
        <taxon>Azospirillum</taxon>
    </lineage>
</organism>
<feature type="coiled-coil region" evidence="1">
    <location>
        <begin position="137"/>
        <end position="164"/>
    </location>
</feature>
<evidence type="ECO:0000313" key="5">
    <source>
        <dbReference type="Proteomes" id="UP000298774"/>
    </source>
</evidence>
<dbReference type="RefSeq" id="WP_015989391.1">
    <property type="nucleotide sequence ID" value="NZ_CP032342.1"/>
</dbReference>